<dbReference type="Proteomes" id="UP000825799">
    <property type="component" value="Chromosome"/>
</dbReference>
<keyword evidence="3" id="KW-1185">Reference proteome</keyword>
<feature type="domain" description="PD-(D/E)XK endonuclease-like" evidence="1">
    <location>
        <begin position="732"/>
        <end position="928"/>
    </location>
</feature>
<reference evidence="2 3" key="1">
    <citation type="submission" date="2021-08" db="EMBL/GenBank/DDBJ databases">
        <title>Devosia salina sp. nov., isolated from the South China Sea sediment.</title>
        <authorList>
            <person name="Zhou Z."/>
        </authorList>
    </citation>
    <scope>NUCLEOTIDE SEQUENCE [LARGE SCALE GENOMIC DNA]</scope>
    <source>
        <strain evidence="2 3">SCS-3</strain>
    </source>
</reference>
<sequence>MSLYSIAPHTPFLPCLVEAVMDGRLLGGWDRSGPFWLSDVTIILPTRRAREALADAFAAHPQFSGLLPDMRTFGGEVEDEEPFLPPFEAPALPASASRLQRRLKLSALVAGWASTVEGRAAFSTPPTAAEIFSMADSLGTLIDDLIIEERSPADIRALGGEMAQELGNYWQQTLQFLDIALNAWPAWLRDQELADAASLRGLRLERQANALRFLFGDRPVIAAGSTGSIPATARLLKAIAELPRGAVVLPGLDMAMSPDMHEALLDPATNPHGHPQYGLAQLLRRFGAGVGQVTELCRSSHPRTALVNLALAPTARTALWSEQRLPDAMVAEALAGVATIQARNEDEEARAIALAGRDALERELTVGIVTPDRNLARRIAAELRRFDIVVDDAAGTPLFHASAGRLARQILNLASGNCAPVDLLALLRNRATTLDGERGALVALADDIDLGLLRGQRPAPGMAGLRAMLAAHLAGKLKYPARKLTPARGAEIAALFDRLEAAIAPLLVLLQAPLLAASELAEALGQSLVALSPEAPLPGREAFQAWVEDMRTLAGQGHRFAPRGLEDVLAALMTGAEVRHRVPEDRRSDIAIWGQLEARLMSPDLLVLASLNEDKWPGAADPGPWLSRGMRLGAGLEPPERMQGLAAHDFAQGLGNHQVILAYAERVGASPSLPSRLVQRLDAFVGEGAAQALRARGRVWIDQARQLDAVATVRPAARPAPNPPVHARPRKLSVTEIETLMRSPYDLYAKHVLKLKPLDALGEDPDARERGTIIHAIFARFVDDNIDPAAPDAFNRLMAIAAEEFAGLEAIGERRDIWLRRFATAATQFLEFEQGRAHLVAARHAEVSGRWDLRLVEPFTITGQADRVDRLANGTLEILDFKTGSPPSPGAMKAFEAPQLPVEALMAVHGGFKDIAPADTSALTYIKIGLGPDAFRSSSFALPEGMSVMEVADAVFARMQAQIDYFLMHETPLPSRLLPVKAQRFAGAYDHLARVAEWTAVDGEDEP</sequence>
<dbReference type="InterPro" id="IPR038726">
    <property type="entry name" value="PDDEXK_AddAB-type"/>
</dbReference>
<proteinExistence type="predicted"/>
<dbReference type="InterPro" id="IPR011604">
    <property type="entry name" value="PDDEXK-like_dom_sf"/>
</dbReference>
<dbReference type="Pfam" id="PF12705">
    <property type="entry name" value="PDDEXK_1"/>
    <property type="match status" value="1"/>
</dbReference>
<dbReference type="Gene3D" id="3.90.320.10">
    <property type="match status" value="1"/>
</dbReference>
<name>A0ABX8WGY3_9HYPH</name>
<dbReference type="InterPro" id="IPR027417">
    <property type="entry name" value="P-loop_NTPase"/>
</dbReference>
<evidence type="ECO:0000259" key="1">
    <source>
        <dbReference type="Pfam" id="PF12705"/>
    </source>
</evidence>
<gene>
    <name evidence="2" type="primary">addB</name>
    <name evidence="2" type="ORF">K1X15_20685</name>
</gene>
<dbReference type="RefSeq" id="WP_220305407.1">
    <property type="nucleotide sequence ID" value="NZ_CP080590.1"/>
</dbReference>
<evidence type="ECO:0000313" key="2">
    <source>
        <dbReference type="EMBL" id="QYO76944.1"/>
    </source>
</evidence>
<protein>
    <submittedName>
        <fullName evidence="2">Double-strand break repair protein AddB</fullName>
    </submittedName>
</protein>
<organism evidence="2 3">
    <name type="scientific">Devosia salina</name>
    <dbReference type="NCBI Taxonomy" id="2860336"/>
    <lineage>
        <taxon>Bacteria</taxon>
        <taxon>Pseudomonadati</taxon>
        <taxon>Pseudomonadota</taxon>
        <taxon>Alphaproteobacteria</taxon>
        <taxon>Hyphomicrobiales</taxon>
        <taxon>Devosiaceae</taxon>
        <taxon>Devosia</taxon>
    </lineage>
</organism>
<accession>A0ABX8WGY3</accession>
<dbReference type="SUPFAM" id="SSF52540">
    <property type="entry name" value="P-loop containing nucleoside triphosphate hydrolases"/>
    <property type="match status" value="1"/>
</dbReference>
<evidence type="ECO:0000313" key="3">
    <source>
        <dbReference type="Proteomes" id="UP000825799"/>
    </source>
</evidence>
<dbReference type="InterPro" id="IPR014153">
    <property type="entry name" value="Ds_break_AddB"/>
</dbReference>
<dbReference type="EMBL" id="CP080590">
    <property type="protein sequence ID" value="QYO76944.1"/>
    <property type="molecule type" value="Genomic_DNA"/>
</dbReference>
<dbReference type="NCBIfam" id="TIGR02786">
    <property type="entry name" value="addB_alphas"/>
    <property type="match status" value="1"/>
</dbReference>